<protein>
    <submittedName>
        <fullName evidence="4">DNL-type domain-containing protein</fullName>
    </submittedName>
</protein>
<dbReference type="EMBL" id="UZAD01000094">
    <property type="protein sequence ID" value="VDN82486.1"/>
    <property type="molecule type" value="Genomic_DNA"/>
</dbReference>
<dbReference type="AlphaFoldDB" id="A0A0N4SZR5"/>
<reference evidence="2 3" key="2">
    <citation type="submission" date="2018-11" db="EMBL/GenBank/DDBJ databases">
        <authorList>
            <consortium name="Pathogen Informatics"/>
        </authorList>
    </citation>
    <scope>NUCLEOTIDE SEQUENCE [LARGE SCALE GENOMIC DNA]</scope>
</reference>
<dbReference type="Proteomes" id="UP000278627">
    <property type="component" value="Unassembled WGS sequence"/>
</dbReference>
<evidence type="ECO:0000313" key="2">
    <source>
        <dbReference type="EMBL" id="VDN82486.1"/>
    </source>
</evidence>
<name>A0A0N4SZR5_BRUPA</name>
<evidence type="ECO:0000313" key="3">
    <source>
        <dbReference type="Proteomes" id="UP000278627"/>
    </source>
</evidence>
<gene>
    <name evidence="2" type="ORF">BPAG_LOCUS1300</name>
</gene>
<feature type="region of interest" description="Disordered" evidence="1">
    <location>
        <begin position="1"/>
        <end position="34"/>
    </location>
</feature>
<sequence>TLNVSPSKVLHSNPPGNRTTAHDTPSKTISKKRGLLAPSQHSDIGGHSNIISVCHNCHIIMRSAYGWAVKAEIDKRKSLLSSSGQIVIGEMIRNGSSAAERETVARRMRTEQSSGMSTLGSNG</sequence>
<evidence type="ECO:0000313" key="4">
    <source>
        <dbReference type="WBParaSite" id="BPAG_0000129901-mRNA-1"/>
    </source>
</evidence>
<organism evidence="4">
    <name type="scientific">Brugia pahangi</name>
    <name type="common">Filarial nematode worm</name>
    <dbReference type="NCBI Taxonomy" id="6280"/>
    <lineage>
        <taxon>Eukaryota</taxon>
        <taxon>Metazoa</taxon>
        <taxon>Ecdysozoa</taxon>
        <taxon>Nematoda</taxon>
        <taxon>Chromadorea</taxon>
        <taxon>Rhabditida</taxon>
        <taxon>Spirurina</taxon>
        <taxon>Spiruromorpha</taxon>
        <taxon>Filarioidea</taxon>
        <taxon>Onchocercidae</taxon>
        <taxon>Brugia</taxon>
    </lineage>
</organism>
<reference evidence="4" key="1">
    <citation type="submission" date="2017-02" db="UniProtKB">
        <authorList>
            <consortium name="WormBaseParasite"/>
        </authorList>
    </citation>
    <scope>IDENTIFICATION</scope>
</reference>
<accession>A0A0N4SZR5</accession>
<evidence type="ECO:0000256" key="1">
    <source>
        <dbReference type="SAM" id="MobiDB-lite"/>
    </source>
</evidence>
<keyword evidence="3" id="KW-1185">Reference proteome</keyword>
<proteinExistence type="predicted"/>
<dbReference type="WBParaSite" id="BPAG_0000129901-mRNA-1">
    <property type="protein sequence ID" value="BPAG_0000129901-mRNA-1"/>
    <property type="gene ID" value="BPAG_0000129901"/>
</dbReference>